<gene>
    <name evidence="2" type="ORF">SRO942_LOCUS46560</name>
</gene>
<feature type="domain" description="DNA-dependent protein kinase catalytic subunit CC3" evidence="1">
    <location>
        <begin position="4"/>
        <end position="235"/>
    </location>
</feature>
<organism evidence="2 3">
    <name type="scientific">Didymodactylos carnosus</name>
    <dbReference type="NCBI Taxonomy" id="1234261"/>
    <lineage>
        <taxon>Eukaryota</taxon>
        <taxon>Metazoa</taxon>
        <taxon>Spiralia</taxon>
        <taxon>Gnathifera</taxon>
        <taxon>Rotifera</taxon>
        <taxon>Eurotatoria</taxon>
        <taxon>Bdelloidea</taxon>
        <taxon>Philodinida</taxon>
        <taxon>Philodinidae</taxon>
        <taxon>Didymodactylos</taxon>
    </lineage>
</organism>
<dbReference type="OrthoDB" id="431717at2759"/>
<dbReference type="GO" id="GO:0006303">
    <property type="term" value="P:double-strand break repair via nonhomologous end joining"/>
    <property type="evidence" value="ECO:0007669"/>
    <property type="project" value="InterPro"/>
</dbReference>
<dbReference type="InterPro" id="IPR012582">
    <property type="entry name" value="DNAPKcs_CC3"/>
</dbReference>
<dbReference type="Proteomes" id="UP000681722">
    <property type="component" value="Unassembled WGS sequence"/>
</dbReference>
<proteinExistence type="predicted"/>
<accession>A0A8S2YE96</accession>
<reference evidence="2" key="1">
    <citation type="submission" date="2021-02" db="EMBL/GenBank/DDBJ databases">
        <authorList>
            <person name="Nowell W R."/>
        </authorList>
    </citation>
    <scope>NUCLEOTIDE SEQUENCE</scope>
</reference>
<evidence type="ECO:0000259" key="1">
    <source>
        <dbReference type="Pfam" id="PF08163"/>
    </source>
</evidence>
<comment type="caution">
    <text evidence="2">The sequence shown here is derived from an EMBL/GenBank/DDBJ whole genome shotgun (WGS) entry which is preliminary data.</text>
</comment>
<evidence type="ECO:0000313" key="2">
    <source>
        <dbReference type="EMBL" id="CAF4540303.1"/>
    </source>
</evidence>
<evidence type="ECO:0000313" key="3">
    <source>
        <dbReference type="Proteomes" id="UP000681722"/>
    </source>
</evidence>
<name>A0A8S2YE96_9BILA</name>
<protein>
    <recommendedName>
        <fullName evidence="1">DNA-dependent protein kinase catalytic subunit CC3 domain-containing protein</fullName>
    </recommendedName>
</protein>
<sequence length="247" mass="28262">MRKHCVVEVYKRHILVITSIIEADFRLETSVAAIESSLINRVCSFRLMEHKYTILTKDDVQGSASPIVSVYEKVRPNMDKKDGKELTKNMIRRSRIHFTDGEKIMKIVQTHLTTMSNSSEKIKSIISIIRTLYTSSFNCLISLFMCTQTELKLYTAFIFQELSEYYEKAKRTVLSVLRKNILLSTTNSQQGNLQIQNQPPPRYLSSEYLCGSSLAGELAIFDYISSAVVSQQQQQTNLNKSCVLLDH</sequence>
<dbReference type="EMBL" id="CAJOBC010113469">
    <property type="protein sequence ID" value="CAF4540303.1"/>
    <property type="molecule type" value="Genomic_DNA"/>
</dbReference>
<dbReference type="GO" id="GO:0005634">
    <property type="term" value="C:nucleus"/>
    <property type="evidence" value="ECO:0007669"/>
    <property type="project" value="InterPro"/>
</dbReference>
<dbReference type="AlphaFoldDB" id="A0A8S2YE96"/>
<dbReference type="Pfam" id="PF08163">
    <property type="entry name" value="DNAPKcs_CC3"/>
    <property type="match status" value="1"/>
</dbReference>